<evidence type="ECO:0000313" key="1">
    <source>
        <dbReference type="EMBL" id="MEJ8303898.1"/>
    </source>
</evidence>
<proteinExistence type="predicted"/>
<sequence>MEQTKNQSIFAAWISLISNVLLTIIKVVVGLLFKSPVLIADGVHNAGDVIASAAALGSMRISSRPPDEDHPYGHGKAEVIGASVVATILLLAALYVGYHSVVALFEPMPEAHIVALIAAVVSLIWKLLLYVYTIGIGRRANSKGLIATAQDHLADVYASGAAVVGIGLGLLGQSLNMPILAYADPVAGIVVAVLVLKLAADMARESIDILMEKAIGNQELAALESIVRGVEEVKRIDRIRAREHGQYIIIDLRVGVDAQMTIQQGHDVIRKIKKAILSTHPNVSEVMIHLNPWYPGAPEADKAEVSLSIGGSGTGTNKLQE</sequence>
<evidence type="ECO:0000313" key="2">
    <source>
        <dbReference type="Proteomes" id="UP001380953"/>
    </source>
</evidence>
<reference evidence="1" key="1">
    <citation type="submission" date="2024-03" db="EMBL/GenBank/DDBJ databases">
        <title>Whole genome sequecning of epiphytes from Marcgravia umbellata leaves.</title>
        <authorList>
            <person name="Kumar G."/>
            <person name="Savka M.A."/>
        </authorList>
    </citation>
    <scope>NUCLEOTIDE SEQUENCE</scope>
    <source>
        <strain evidence="1">RIT_BL5</strain>
    </source>
</reference>
<dbReference type="EMBL" id="JBBKAR010000026">
    <property type="protein sequence ID" value="MEJ8303898.1"/>
    <property type="molecule type" value="Genomic_DNA"/>
</dbReference>
<name>A0ACC6PAC7_9BACL</name>
<organism evidence="1 2">
    <name type="scientific">Saccharibacillus sacchari</name>
    <dbReference type="NCBI Taxonomy" id="456493"/>
    <lineage>
        <taxon>Bacteria</taxon>
        <taxon>Bacillati</taxon>
        <taxon>Bacillota</taxon>
        <taxon>Bacilli</taxon>
        <taxon>Bacillales</taxon>
        <taxon>Paenibacillaceae</taxon>
        <taxon>Saccharibacillus</taxon>
    </lineage>
</organism>
<gene>
    <name evidence="1" type="ORF">WKI47_08275</name>
</gene>
<protein>
    <submittedName>
        <fullName evidence="1">Cation diffusion facilitator family transporter</fullName>
    </submittedName>
</protein>
<comment type="caution">
    <text evidence="1">The sequence shown here is derived from an EMBL/GenBank/DDBJ whole genome shotgun (WGS) entry which is preliminary data.</text>
</comment>
<dbReference type="Proteomes" id="UP001380953">
    <property type="component" value="Unassembled WGS sequence"/>
</dbReference>
<keyword evidence="2" id="KW-1185">Reference proteome</keyword>
<accession>A0ACC6PAC7</accession>